<dbReference type="PANTHER" id="PTHR19845:SF0">
    <property type="entry name" value="KATANIN P80 WD40 REPEAT-CONTAINING SUBUNIT B1"/>
    <property type="match status" value="1"/>
</dbReference>
<sequence>MCSSIMSSFQRIPATGSADRTVKFWDLETFELIGSGGPEVLLLLWKEKKSLGRLSVSQNFDPSTKETKAIGRSSKPLGRLSVSQNSDVAKESRTLSSTGSVPSTPHRLSLTCVSKAASGAVYNAAASRRSFTKANQKANPVNKAADFVPMIVPREDPRIEQETESRAELDR</sequence>
<reference evidence="3" key="1">
    <citation type="submission" date="2021-01" db="EMBL/GenBank/DDBJ databases">
        <authorList>
            <consortium name="Genoscope - CEA"/>
            <person name="William W."/>
        </authorList>
    </citation>
    <scope>NUCLEOTIDE SEQUENCE</scope>
</reference>
<organism evidence="3">
    <name type="scientific">Brassica napus</name>
    <name type="common">Rape</name>
    <dbReference type="NCBI Taxonomy" id="3708"/>
    <lineage>
        <taxon>Eukaryota</taxon>
        <taxon>Viridiplantae</taxon>
        <taxon>Streptophyta</taxon>
        <taxon>Embryophyta</taxon>
        <taxon>Tracheophyta</taxon>
        <taxon>Spermatophyta</taxon>
        <taxon>Magnoliopsida</taxon>
        <taxon>eudicotyledons</taxon>
        <taxon>Gunneridae</taxon>
        <taxon>Pentapetalae</taxon>
        <taxon>rosids</taxon>
        <taxon>malvids</taxon>
        <taxon>Brassicales</taxon>
        <taxon>Brassicaceae</taxon>
        <taxon>Brassiceae</taxon>
        <taxon>Brassica</taxon>
    </lineage>
</organism>
<dbReference type="AlphaFoldDB" id="A0A816ISW7"/>
<dbReference type="EMBL" id="HG994373">
    <property type="protein sequence ID" value="CAF1716354.1"/>
    <property type="molecule type" value="Genomic_DNA"/>
</dbReference>
<feature type="compositionally biased region" description="Polar residues" evidence="2">
    <location>
        <begin position="94"/>
        <end position="103"/>
    </location>
</feature>
<evidence type="ECO:0000256" key="1">
    <source>
        <dbReference type="PROSITE-ProRule" id="PRU00221"/>
    </source>
</evidence>
<dbReference type="PANTHER" id="PTHR19845">
    <property type="entry name" value="KATANIN P80 SUBUNIT"/>
    <property type="match status" value="1"/>
</dbReference>
<feature type="region of interest" description="Disordered" evidence="2">
    <location>
        <begin position="61"/>
        <end position="106"/>
    </location>
</feature>
<evidence type="ECO:0000313" key="3">
    <source>
        <dbReference type="EMBL" id="CAF1716354.1"/>
    </source>
</evidence>
<name>A0A816ISW7_BRANA</name>
<dbReference type="Proteomes" id="UP001295469">
    <property type="component" value="Chromosome C09"/>
</dbReference>
<evidence type="ECO:0000256" key="2">
    <source>
        <dbReference type="SAM" id="MobiDB-lite"/>
    </source>
</evidence>
<protein>
    <submittedName>
        <fullName evidence="3">(rape) hypothetical protein</fullName>
    </submittedName>
</protein>
<gene>
    <name evidence="3" type="ORF">DARMORV10_C09P07660.1</name>
</gene>
<feature type="compositionally biased region" description="Basic and acidic residues" evidence="2">
    <location>
        <begin position="153"/>
        <end position="171"/>
    </location>
</feature>
<accession>A0A816ISW7</accession>
<dbReference type="PROSITE" id="PS50082">
    <property type="entry name" value="WD_REPEATS_2"/>
    <property type="match status" value="1"/>
</dbReference>
<feature type="repeat" description="WD" evidence="1">
    <location>
        <begin position="14"/>
        <end position="35"/>
    </location>
</feature>
<dbReference type="InterPro" id="IPR001680">
    <property type="entry name" value="WD40_rpt"/>
</dbReference>
<feature type="region of interest" description="Disordered" evidence="2">
    <location>
        <begin position="145"/>
        <end position="171"/>
    </location>
</feature>
<proteinExistence type="predicted"/>
<keyword evidence="1" id="KW-0853">WD repeat</keyword>